<evidence type="ECO:0000256" key="1">
    <source>
        <dbReference type="SAM" id="MobiDB-lite"/>
    </source>
</evidence>
<proteinExistence type="predicted"/>
<evidence type="ECO:0000313" key="2">
    <source>
        <dbReference type="EMBL" id="KIY65826.1"/>
    </source>
</evidence>
<accession>A0A0D7B8I5</accession>
<dbReference type="Proteomes" id="UP000054007">
    <property type="component" value="Unassembled WGS sequence"/>
</dbReference>
<keyword evidence="3" id="KW-1185">Reference proteome</keyword>
<dbReference type="AlphaFoldDB" id="A0A0D7B8I5"/>
<protein>
    <submittedName>
        <fullName evidence="2">Uncharacterized protein</fullName>
    </submittedName>
</protein>
<gene>
    <name evidence="2" type="ORF">CYLTODRAFT_399762</name>
</gene>
<evidence type="ECO:0000313" key="3">
    <source>
        <dbReference type="Proteomes" id="UP000054007"/>
    </source>
</evidence>
<reference evidence="2 3" key="1">
    <citation type="journal article" date="2015" name="Fungal Genet. Biol.">
        <title>Evolution of novel wood decay mechanisms in Agaricales revealed by the genome sequences of Fistulina hepatica and Cylindrobasidium torrendii.</title>
        <authorList>
            <person name="Floudas D."/>
            <person name="Held B.W."/>
            <person name="Riley R."/>
            <person name="Nagy L.G."/>
            <person name="Koehler G."/>
            <person name="Ransdell A.S."/>
            <person name="Younus H."/>
            <person name="Chow J."/>
            <person name="Chiniquy J."/>
            <person name="Lipzen A."/>
            <person name="Tritt A."/>
            <person name="Sun H."/>
            <person name="Haridas S."/>
            <person name="LaButti K."/>
            <person name="Ohm R.A."/>
            <person name="Kues U."/>
            <person name="Blanchette R.A."/>
            <person name="Grigoriev I.V."/>
            <person name="Minto R.E."/>
            <person name="Hibbett D.S."/>
        </authorList>
    </citation>
    <scope>NUCLEOTIDE SEQUENCE [LARGE SCALE GENOMIC DNA]</scope>
    <source>
        <strain evidence="2 3">FP15055 ss-10</strain>
    </source>
</reference>
<organism evidence="2 3">
    <name type="scientific">Cylindrobasidium torrendii FP15055 ss-10</name>
    <dbReference type="NCBI Taxonomy" id="1314674"/>
    <lineage>
        <taxon>Eukaryota</taxon>
        <taxon>Fungi</taxon>
        <taxon>Dikarya</taxon>
        <taxon>Basidiomycota</taxon>
        <taxon>Agaricomycotina</taxon>
        <taxon>Agaricomycetes</taxon>
        <taxon>Agaricomycetidae</taxon>
        <taxon>Agaricales</taxon>
        <taxon>Marasmiineae</taxon>
        <taxon>Physalacriaceae</taxon>
        <taxon>Cylindrobasidium</taxon>
    </lineage>
</organism>
<name>A0A0D7B8I5_9AGAR</name>
<sequence>MLVARHARLKCSRLRRRITASPRHGRTTIRRPALSPLDAGPPTKPPSPSNGSRTHTAWPLMPCLPSAREESRLMSTSASSAASRYSAFSPFLWFRCGIIR</sequence>
<feature type="region of interest" description="Disordered" evidence="1">
    <location>
        <begin position="17"/>
        <end position="60"/>
    </location>
</feature>
<feature type="compositionally biased region" description="Basic residues" evidence="1">
    <location>
        <begin position="17"/>
        <end position="29"/>
    </location>
</feature>
<dbReference type="EMBL" id="KN880575">
    <property type="protein sequence ID" value="KIY65826.1"/>
    <property type="molecule type" value="Genomic_DNA"/>
</dbReference>